<evidence type="ECO:0000256" key="2">
    <source>
        <dbReference type="ARBA" id="ARBA00022622"/>
    </source>
</evidence>
<evidence type="ECO:0000256" key="3">
    <source>
        <dbReference type="ARBA" id="ARBA00022692"/>
    </source>
</evidence>
<keyword evidence="6 9" id="KW-0472">Membrane</keyword>
<reference evidence="11" key="1">
    <citation type="submission" date="2022-01" db="EMBL/GenBank/DDBJ databases">
        <authorList>
            <person name="King R."/>
        </authorList>
    </citation>
    <scope>NUCLEOTIDE SEQUENCE</scope>
</reference>
<gene>
    <name evidence="11" type="ORF">PHYEVI_LOCUS2910</name>
</gene>
<dbReference type="AlphaFoldDB" id="A0A9N9TIH4"/>
<evidence type="ECO:0000256" key="9">
    <source>
        <dbReference type="SAM" id="Phobius"/>
    </source>
</evidence>
<keyword evidence="5 9" id="KW-1133">Transmembrane helix</keyword>
<comment type="subcellular location">
    <subcellularLocation>
        <location evidence="1">Membrane</location>
        <topology evidence="1">Lipid-anchor</topology>
        <topology evidence="1">GPI-anchor</topology>
    </subcellularLocation>
</comment>
<keyword evidence="2" id="KW-0336">GPI-anchor</keyword>
<dbReference type="GO" id="GO:0032222">
    <property type="term" value="P:regulation of synaptic transmission, cholinergic"/>
    <property type="evidence" value="ECO:0007669"/>
    <property type="project" value="InterPro"/>
</dbReference>
<feature type="chain" id="PRO_5040185420" description="Protein sleepless" evidence="10">
    <location>
        <begin position="21"/>
        <end position="145"/>
    </location>
</feature>
<evidence type="ECO:0008006" key="13">
    <source>
        <dbReference type="Google" id="ProtNLM"/>
    </source>
</evidence>
<dbReference type="InterPro" id="IPR031424">
    <property type="entry name" value="QVR-like"/>
</dbReference>
<keyword evidence="4 10" id="KW-0732">Signal</keyword>
<dbReference type="GO" id="GO:0098552">
    <property type="term" value="C:side of membrane"/>
    <property type="evidence" value="ECO:0007669"/>
    <property type="project" value="UniProtKB-KW"/>
</dbReference>
<evidence type="ECO:0000256" key="6">
    <source>
        <dbReference type="ARBA" id="ARBA00023136"/>
    </source>
</evidence>
<evidence type="ECO:0000256" key="5">
    <source>
        <dbReference type="ARBA" id="ARBA00022989"/>
    </source>
</evidence>
<dbReference type="CDD" id="cd00117">
    <property type="entry name" value="TFP"/>
    <property type="match status" value="1"/>
</dbReference>
<dbReference type="EMBL" id="OU900105">
    <property type="protein sequence ID" value="CAG9856489.1"/>
    <property type="molecule type" value="Genomic_DNA"/>
</dbReference>
<organism evidence="11 12">
    <name type="scientific">Phyllotreta striolata</name>
    <name type="common">Striped flea beetle</name>
    <name type="synonym">Crioceris striolata</name>
    <dbReference type="NCBI Taxonomy" id="444603"/>
    <lineage>
        <taxon>Eukaryota</taxon>
        <taxon>Metazoa</taxon>
        <taxon>Ecdysozoa</taxon>
        <taxon>Arthropoda</taxon>
        <taxon>Hexapoda</taxon>
        <taxon>Insecta</taxon>
        <taxon>Pterygota</taxon>
        <taxon>Neoptera</taxon>
        <taxon>Endopterygota</taxon>
        <taxon>Coleoptera</taxon>
        <taxon>Polyphaga</taxon>
        <taxon>Cucujiformia</taxon>
        <taxon>Chrysomeloidea</taxon>
        <taxon>Chrysomelidae</taxon>
        <taxon>Galerucinae</taxon>
        <taxon>Alticini</taxon>
        <taxon>Phyllotreta</taxon>
    </lineage>
</organism>
<name>A0A9N9TIH4_PHYSR</name>
<evidence type="ECO:0000313" key="11">
    <source>
        <dbReference type="EMBL" id="CAG9856489.1"/>
    </source>
</evidence>
<dbReference type="PANTHER" id="PTHR33562">
    <property type="entry name" value="ATILLA, ISOFORM B-RELATED-RELATED"/>
    <property type="match status" value="1"/>
</dbReference>
<dbReference type="OrthoDB" id="6688683at2759"/>
<dbReference type="PANTHER" id="PTHR33562:SF20">
    <property type="entry name" value="PROTEIN QUIVER"/>
    <property type="match status" value="1"/>
</dbReference>
<evidence type="ECO:0000256" key="1">
    <source>
        <dbReference type="ARBA" id="ARBA00004589"/>
    </source>
</evidence>
<accession>A0A9N9TIH4</accession>
<keyword evidence="12" id="KW-1185">Reference proteome</keyword>
<feature type="transmembrane region" description="Helical" evidence="9">
    <location>
        <begin position="125"/>
        <end position="144"/>
    </location>
</feature>
<keyword evidence="7" id="KW-0325">Glycoprotein</keyword>
<evidence type="ECO:0000256" key="8">
    <source>
        <dbReference type="ARBA" id="ARBA00023288"/>
    </source>
</evidence>
<protein>
    <recommendedName>
        <fullName evidence="13">Protein sleepless</fullName>
    </recommendedName>
</protein>
<proteinExistence type="predicted"/>
<evidence type="ECO:0000256" key="4">
    <source>
        <dbReference type="ARBA" id="ARBA00022729"/>
    </source>
</evidence>
<evidence type="ECO:0000256" key="10">
    <source>
        <dbReference type="SAM" id="SignalP"/>
    </source>
</evidence>
<dbReference type="Proteomes" id="UP001153712">
    <property type="component" value="Chromosome 12"/>
</dbReference>
<feature type="signal peptide" evidence="10">
    <location>
        <begin position="1"/>
        <end position="20"/>
    </location>
</feature>
<evidence type="ECO:0000256" key="7">
    <source>
        <dbReference type="ARBA" id="ARBA00023180"/>
    </source>
</evidence>
<evidence type="ECO:0000313" key="12">
    <source>
        <dbReference type="Proteomes" id="UP001153712"/>
    </source>
</evidence>
<sequence length="145" mass="15356">MALYMTGVVAVLFLVNAANGLTCYDCNSEDNIFCKWGLASFTYNTQECRSGGVFDKLLGPKCYIIIGHNKEGKEFIARGCLPPAAVGCSAISKAVGWLSSHLIDDPDSLQNLSCNTCKTDKCNSATSLAGFTFVGLLLSAVAIAL</sequence>
<keyword evidence="8" id="KW-0449">Lipoprotein</keyword>
<dbReference type="GO" id="GO:0030431">
    <property type="term" value="P:sleep"/>
    <property type="evidence" value="ECO:0007669"/>
    <property type="project" value="InterPro"/>
</dbReference>
<dbReference type="Pfam" id="PF17064">
    <property type="entry name" value="QVR"/>
    <property type="match status" value="1"/>
</dbReference>
<keyword evidence="3 9" id="KW-0812">Transmembrane</keyword>
<dbReference type="InterPro" id="IPR050975">
    <property type="entry name" value="Sleep_regulator"/>
</dbReference>